<accession>A0ACC0M9E9</accession>
<sequence>MVIFTCLNCLRYITRATSVGSGSDLDDGRLRRFGSDRPDYCDDILNCLTRDERIWTNCSAKPCKSLWVSGISPAVTKEILQEEFLKFGKIEELKFNRDRKTAYVDYFRLEYSSEALKRMNGKRIGSDQIRVDYFRSRTSKRENSANNRDPREGQFLSRTMVLDSPRMPQDVGRNYSELSKRQQCLGQLLGENRP</sequence>
<protein>
    <submittedName>
        <fullName evidence="1">Uncharacterized protein</fullName>
    </submittedName>
</protein>
<proteinExistence type="predicted"/>
<gene>
    <name evidence="1" type="ORF">RHMOL_Rhmol09G0026600</name>
</gene>
<keyword evidence="2" id="KW-1185">Reference proteome</keyword>
<dbReference type="Proteomes" id="UP001062846">
    <property type="component" value="Chromosome 9"/>
</dbReference>
<comment type="caution">
    <text evidence="1">The sequence shown here is derived from an EMBL/GenBank/DDBJ whole genome shotgun (WGS) entry which is preliminary data.</text>
</comment>
<evidence type="ECO:0000313" key="2">
    <source>
        <dbReference type="Proteomes" id="UP001062846"/>
    </source>
</evidence>
<name>A0ACC0M9E9_RHOML</name>
<reference evidence="1" key="1">
    <citation type="submission" date="2022-02" db="EMBL/GenBank/DDBJ databases">
        <title>Plant Genome Project.</title>
        <authorList>
            <person name="Zhang R.-G."/>
        </authorList>
    </citation>
    <scope>NUCLEOTIDE SEQUENCE</scope>
    <source>
        <strain evidence="1">AT1</strain>
    </source>
</reference>
<organism evidence="1 2">
    <name type="scientific">Rhododendron molle</name>
    <name type="common">Chinese azalea</name>
    <name type="synonym">Azalea mollis</name>
    <dbReference type="NCBI Taxonomy" id="49168"/>
    <lineage>
        <taxon>Eukaryota</taxon>
        <taxon>Viridiplantae</taxon>
        <taxon>Streptophyta</taxon>
        <taxon>Embryophyta</taxon>
        <taxon>Tracheophyta</taxon>
        <taxon>Spermatophyta</taxon>
        <taxon>Magnoliopsida</taxon>
        <taxon>eudicotyledons</taxon>
        <taxon>Gunneridae</taxon>
        <taxon>Pentapetalae</taxon>
        <taxon>asterids</taxon>
        <taxon>Ericales</taxon>
        <taxon>Ericaceae</taxon>
        <taxon>Ericoideae</taxon>
        <taxon>Rhodoreae</taxon>
        <taxon>Rhododendron</taxon>
    </lineage>
</organism>
<dbReference type="EMBL" id="CM046396">
    <property type="protein sequence ID" value="KAI8537480.1"/>
    <property type="molecule type" value="Genomic_DNA"/>
</dbReference>
<evidence type="ECO:0000313" key="1">
    <source>
        <dbReference type="EMBL" id="KAI8537480.1"/>
    </source>
</evidence>